<evidence type="ECO:0000256" key="1">
    <source>
        <dbReference type="SAM" id="MobiDB-lite"/>
    </source>
</evidence>
<feature type="compositionally biased region" description="Acidic residues" evidence="1">
    <location>
        <begin position="1"/>
        <end position="11"/>
    </location>
</feature>
<reference evidence="2 3" key="1">
    <citation type="submission" date="2015-03" db="EMBL/GenBank/DDBJ databases">
        <authorList>
            <person name="Hassan Y."/>
            <person name="Lepp D."/>
            <person name="Li X.-Z."/>
            <person name="Zhou T."/>
        </authorList>
    </citation>
    <scope>NUCLEOTIDE SEQUENCE [LARGE SCALE GENOMIC DNA]</scope>
    <source>
        <strain evidence="2 3">IPL18</strain>
    </source>
</reference>
<dbReference type="EMBL" id="JZEY01000011">
    <property type="protein sequence ID" value="KKB11146.1"/>
    <property type="molecule type" value="Genomic_DNA"/>
</dbReference>
<accession>A0A0F5FQM0</accession>
<feature type="compositionally biased region" description="Basic and acidic residues" evidence="1">
    <location>
        <begin position="12"/>
        <end position="26"/>
    </location>
</feature>
<dbReference type="AlphaFoldDB" id="A0A0F5FQM0"/>
<dbReference type="RefSeq" id="WP_046103230.1">
    <property type="nucleotide sequence ID" value="NZ_JZEY01000011.1"/>
</dbReference>
<dbReference type="Proteomes" id="UP000033649">
    <property type="component" value="Unassembled WGS sequence"/>
</dbReference>
<proteinExistence type="predicted"/>
<evidence type="ECO:0000313" key="3">
    <source>
        <dbReference type="Proteomes" id="UP000033649"/>
    </source>
</evidence>
<dbReference type="STRING" id="429727.VE26_00060"/>
<gene>
    <name evidence="2" type="ORF">VE26_00060</name>
</gene>
<organism evidence="2 3">
    <name type="scientific">Devosia chinhatensis</name>
    <dbReference type="NCBI Taxonomy" id="429727"/>
    <lineage>
        <taxon>Bacteria</taxon>
        <taxon>Pseudomonadati</taxon>
        <taxon>Pseudomonadota</taxon>
        <taxon>Alphaproteobacteria</taxon>
        <taxon>Hyphomicrobiales</taxon>
        <taxon>Devosiaceae</taxon>
        <taxon>Devosia</taxon>
    </lineage>
</organism>
<name>A0A0F5FQM0_9HYPH</name>
<keyword evidence="3" id="KW-1185">Reference proteome</keyword>
<evidence type="ECO:0000313" key="2">
    <source>
        <dbReference type="EMBL" id="KKB11146.1"/>
    </source>
</evidence>
<feature type="region of interest" description="Disordered" evidence="1">
    <location>
        <begin position="1"/>
        <end position="52"/>
    </location>
</feature>
<protein>
    <submittedName>
        <fullName evidence="2">Uncharacterized protein</fullName>
    </submittedName>
</protein>
<comment type="caution">
    <text evidence="2">The sequence shown here is derived from an EMBL/GenBank/DDBJ whole genome shotgun (WGS) entry which is preliminary data.</text>
</comment>
<feature type="non-terminal residue" evidence="2">
    <location>
        <position position="78"/>
    </location>
</feature>
<sequence>MSPRVDEEDEVVGEREKMAERARRGAADLGDGLKTTREEVQGIGRRHGERGEDAEGFALKELANEMEERIDYQMRLAA</sequence>